<evidence type="ECO:0000313" key="1">
    <source>
        <dbReference type="EMBL" id="KAJ8527172.1"/>
    </source>
</evidence>
<dbReference type="EMBL" id="JAJAGQ010000024">
    <property type="protein sequence ID" value="KAJ8527172.1"/>
    <property type="molecule type" value="Genomic_DNA"/>
</dbReference>
<dbReference type="Proteomes" id="UP001152561">
    <property type="component" value="Unassembled WGS sequence"/>
</dbReference>
<comment type="caution">
    <text evidence="1">The sequence shown here is derived from an EMBL/GenBank/DDBJ whole genome shotgun (WGS) entry which is preliminary data.</text>
</comment>
<dbReference type="AlphaFoldDB" id="A0A9Q1L2N7"/>
<evidence type="ECO:0000313" key="2">
    <source>
        <dbReference type="Proteomes" id="UP001152561"/>
    </source>
</evidence>
<accession>A0A9Q1L2N7</accession>
<proteinExistence type="predicted"/>
<name>A0A9Q1L2N7_9SOLA</name>
<protein>
    <submittedName>
        <fullName evidence="1">Uncharacterized protein</fullName>
    </submittedName>
</protein>
<sequence length="86" mass="9941">MVHYEVELVSFVKDKESWDMNTLKKIEAAKRNMKEMHCSTLVNTQGHAKDMRRLLNTSRMILPLKSSFLSLDVCRLTVSLALNDKT</sequence>
<organism evidence="1 2">
    <name type="scientific">Anisodus acutangulus</name>
    <dbReference type="NCBI Taxonomy" id="402998"/>
    <lineage>
        <taxon>Eukaryota</taxon>
        <taxon>Viridiplantae</taxon>
        <taxon>Streptophyta</taxon>
        <taxon>Embryophyta</taxon>
        <taxon>Tracheophyta</taxon>
        <taxon>Spermatophyta</taxon>
        <taxon>Magnoliopsida</taxon>
        <taxon>eudicotyledons</taxon>
        <taxon>Gunneridae</taxon>
        <taxon>Pentapetalae</taxon>
        <taxon>asterids</taxon>
        <taxon>lamiids</taxon>
        <taxon>Solanales</taxon>
        <taxon>Solanaceae</taxon>
        <taxon>Solanoideae</taxon>
        <taxon>Hyoscyameae</taxon>
        <taxon>Anisodus</taxon>
    </lineage>
</organism>
<gene>
    <name evidence="1" type="ORF">K7X08_029649</name>
</gene>
<reference evidence="2" key="1">
    <citation type="journal article" date="2023" name="Proc. Natl. Acad. Sci. U.S.A.">
        <title>Genomic and structural basis for evolution of tropane alkaloid biosynthesis.</title>
        <authorList>
            <person name="Wanga Y.-J."/>
            <person name="Taina T."/>
            <person name="Yua J.-Y."/>
            <person name="Lia J."/>
            <person name="Xua B."/>
            <person name="Chenc J."/>
            <person name="D'Auriad J.C."/>
            <person name="Huanga J.-P."/>
            <person name="Huanga S.-X."/>
        </authorList>
    </citation>
    <scope>NUCLEOTIDE SEQUENCE [LARGE SCALE GENOMIC DNA]</scope>
    <source>
        <strain evidence="2">cv. KIB-2019</strain>
    </source>
</reference>
<keyword evidence="2" id="KW-1185">Reference proteome</keyword>